<dbReference type="GO" id="GO:0009432">
    <property type="term" value="P:SOS response"/>
    <property type="evidence" value="ECO:0007669"/>
    <property type="project" value="UniProtKB-KW"/>
</dbReference>
<dbReference type="Proteomes" id="UP000475214">
    <property type="component" value="Unassembled WGS sequence"/>
</dbReference>
<dbReference type="PANTHER" id="PTHR32182">
    <property type="entry name" value="DNA REPLICATION AND REPAIR PROTEIN RECF"/>
    <property type="match status" value="1"/>
</dbReference>
<keyword evidence="1" id="KW-0227">DNA damage</keyword>
<keyword evidence="3" id="KW-0742">SOS response</keyword>
<keyword evidence="2" id="KW-0234">DNA repair</keyword>
<evidence type="ECO:0000256" key="1">
    <source>
        <dbReference type="ARBA" id="ARBA00022763"/>
    </source>
</evidence>
<dbReference type="Pfam" id="PF13558">
    <property type="entry name" value="SbcC_Walker_B"/>
    <property type="match status" value="1"/>
</dbReference>
<keyword evidence="6" id="KW-1185">Reference proteome</keyword>
<sequence length="1118" mass="124419">MTGTDVGARTIYLGQFRLIRLQVINWGTFSGYKDFPIDERGVLFTGPSGSGKSSLMDAHSAVLLPTHDQRFNASADLNVRGAKQATRSVADYVRGAWSETNDEHAQSQVRYLRGGKPTWSAIAATYADGVDSITTAVVVKWFTGAETDGSSLKTMHQLHHGHFNLKLMEEWAQRNFDTRWLKATYPAHYPESQTAYMRELTKRIGLGGSKTALSLLGKAKAMKNVGDLNLFIRGNMLDEPETFGAAQKMLDAFTPLNEAYETARRAHAQERVLRDLPPNWETYRVSGRTHSLAETLLGEAMETYLRGAHVHALQDALDELEREKKALDTDLGERDRQYEEAKAAYVSLDEQLRREGQALEDLKLRLEAANSEAASRERTYRTYSALVDRLGEATPATEEEFAALRERLPQVLEQARADQQELEPQRHAIFAAAGDARKQHQAKAAELTTLRSTESLIPNHAARRRELIADGAGVPVAELPYAAELIDIADGEERWRPAAEKVLRSFGLRLLVPKRHQKAVQAFIDGNDMRGVVEYSVVTAVSGAPATPGRETLAAKLTVDWDHPCGPWLAEQLADRFDHACVESAEELEQHRMAVTLRGTVKLPGSHYRKDDRSETANPASFILGGSVTAKLAALESEVSALAAAEERTRADADDLDRRHRELEAVVDAATQLANYTGWSQLDHWTSAAAAASYAERIEQLKADNVDLQRIEEERAAAEERWQSVSDACSELRNKLSANSVRQNTLVETYERESAKPHTLENEEHRSYLDEVFAGVEAPVTPENFTQLRVAFRKELERRRDAAEAERRYAHARVKSAIDRFIEEWPDSAPDATGDVDRSGADFAALHADIVRRRLPHAMGRFQQMISEDMVPSISVLQRAVENAAGEIENRIAMVNTGLSRVEFNPGTHLQIAYKANPPAEVKEFRRKVDALLRDAPAARRDPEKLLAQFRRVRELMTRFTGDDAESRRWRTSVLDVRTSYFFYGVESDAEENVVATYRNTASNSGGEQEKLVAFCLAAALSYNLADPDSDGRPHFAPLMLDEAFSKSDEAFSQQALAAFDEFGFQLIIAAPIRMSGILEPFIGQAVLVDKRVTDDGARSNATMATFGELAARKVTDG</sequence>
<evidence type="ECO:0000256" key="2">
    <source>
        <dbReference type="ARBA" id="ARBA00023204"/>
    </source>
</evidence>
<evidence type="ECO:0000256" key="3">
    <source>
        <dbReference type="ARBA" id="ARBA00023236"/>
    </source>
</evidence>
<comment type="caution">
    <text evidence="5">The sequence shown here is derived from an EMBL/GenBank/DDBJ whole genome shotgun (WGS) entry which is preliminary data.</text>
</comment>
<dbReference type="PANTHER" id="PTHR32182:SF0">
    <property type="entry name" value="DNA REPLICATION AND REPAIR PROTEIN RECF"/>
    <property type="match status" value="1"/>
</dbReference>
<feature type="coiled-coil region" evidence="4">
    <location>
        <begin position="646"/>
        <end position="728"/>
    </location>
</feature>
<name>A0A6L9RZQ9_9ACTN</name>
<dbReference type="InterPro" id="IPR027417">
    <property type="entry name" value="P-loop_NTPase"/>
</dbReference>
<dbReference type="AlphaFoldDB" id="A0A6L9RZQ9"/>
<dbReference type="GO" id="GO:0000731">
    <property type="term" value="P:DNA synthesis involved in DNA repair"/>
    <property type="evidence" value="ECO:0007669"/>
    <property type="project" value="TreeGrafter"/>
</dbReference>
<proteinExistence type="predicted"/>
<evidence type="ECO:0000313" key="6">
    <source>
        <dbReference type="Proteomes" id="UP000475214"/>
    </source>
</evidence>
<dbReference type="Gene3D" id="3.40.1140.10">
    <property type="match status" value="1"/>
</dbReference>
<dbReference type="Pfam" id="PF13555">
    <property type="entry name" value="AAA_29"/>
    <property type="match status" value="1"/>
</dbReference>
<dbReference type="EMBL" id="JAAGOA010000001">
    <property type="protein sequence ID" value="NED98594.1"/>
    <property type="molecule type" value="Genomic_DNA"/>
</dbReference>
<accession>A0A6L9RZQ9</accession>
<gene>
    <name evidence="5" type="ORF">G1H10_00240</name>
</gene>
<reference evidence="5 6" key="1">
    <citation type="submission" date="2020-02" db="EMBL/GenBank/DDBJ databases">
        <authorList>
            <person name="Li X.-J."/>
            <person name="Han X.-M."/>
        </authorList>
    </citation>
    <scope>NUCLEOTIDE SEQUENCE [LARGE SCALE GENOMIC DNA]</scope>
    <source>
        <strain evidence="5 6">CCTCC AB 2017055</strain>
    </source>
</reference>
<keyword evidence="4" id="KW-0175">Coiled coil</keyword>
<dbReference type="RefSeq" id="WP_163731010.1">
    <property type="nucleotide sequence ID" value="NZ_JAAGOA010000001.1"/>
</dbReference>
<organism evidence="5 6">
    <name type="scientific">Phytoactinopolyspora halotolerans</name>
    <dbReference type="NCBI Taxonomy" id="1981512"/>
    <lineage>
        <taxon>Bacteria</taxon>
        <taxon>Bacillati</taxon>
        <taxon>Actinomycetota</taxon>
        <taxon>Actinomycetes</taxon>
        <taxon>Jiangellales</taxon>
        <taxon>Jiangellaceae</taxon>
        <taxon>Phytoactinopolyspora</taxon>
    </lineage>
</organism>
<evidence type="ECO:0000256" key="4">
    <source>
        <dbReference type="SAM" id="Coils"/>
    </source>
</evidence>
<dbReference type="GO" id="GO:0006302">
    <property type="term" value="P:double-strand break repair"/>
    <property type="evidence" value="ECO:0007669"/>
    <property type="project" value="TreeGrafter"/>
</dbReference>
<dbReference type="SUPFAM" id="SSF52540">
    <property type="entry name" value="P-loop containing nucleoside triphosphate hydrolases"/>
    <property type="match status" value="1"/>
</dbReference>
<protein>
    <submittedName>
        <fullName evidence="5">Uncharacterized protein</fullName>
    </submittedName>
</protein>
<evidence type="ECO:0000313" key="5">
    <source>
        <dbReference type="EMBL" id="NED98594.1"/>
    </source>
</evidence>
<feature type="coiled-coil region" evidence="4">
    <location>
        <begin position="310"/>
        <end position="379"/>
    </location>
</feature>